<reference evidence="1" key="1">
    <citation type="submission" date="2019-10" db="EMBL/GenBank/DDBJ databases">
        <authorList>
            <person name="Zhang R."/>
            <person name="Pan Y."/>
            <person name="Wang J."/>
            <person name="Ma R."/>
            <person name="Yu S."/>
        </authorList>
    </citation>
    <scope>NUCLEOTIDE SEQUENCE</scope>
    <source>
        <strain evidence="1">LA-IB0</strain>
        <tissue evidence="1">Leaf</tissue>
    </source>
</reference>
<evidence type="ECO:0000313" key="2">
    <source>
        <dbReference type="Proteomes" id="UP000826271"/>
    </source>
</evidence>
<protein>
    <submittedName>
        <fullName evidence="1">Uncharacterized protein</fullName>
    </submittedName>
</protein>
<keyword evidence="2" id="KW-1185">Reference proteome</keyword>
<dbReference type="Proteomes" id="UP000826271">
    <property type="component" value="Unassembled WGS sequence"/>
</dbReference>
<accession>A0AAV6XYW2</accession>
<proteinExistence type="predicted"/>
<gene>
    <name evidence="1" type="ORF">BUALT_Bualt03G0171700</name>
</gene>
<comment type="caution">
    <text evidence="1">The sequence shown here is derived from an EMBL/GenBank/DDBJ whole genome shotgun (WGS) entry which is preliminary data.</text>
</comment>
<evidence type="ECO:0000313" key="1">
    <source>
        <dbReference type="EMBL" id="KAG8386660.1"/>
    </source>
</evidence>
<sequence>MTIANNIKTTLSESVTAKEYLKLVKERFCSADNSLVVTFMAELTTIKYDGSRSMQQHVLDMTNIAARFNSLEETRLKAQGVHTINLVGQEANKILKPKSKKFKKKGLAKVQQVANGDKNENKADNCHFVKKKDITKDCRKRKDWFEKKEISYNP</sequence>
<name>A0AAV6XYW2_9LAMI</name>
<dbReference type="AlphaFoldDB" id="A0AAV6XYW2"/>
<dbReference type="EMBL" id="WHWC01000003">
    <property type="protein sequence ID" value="KAG8386660.1"/>
    <property type="molecule type" value="Genomic_DNA"/>
</dbReference>
<organism evidence="1 2">
    <name type="scientific">Buddleja alternifolia</name>
    <dbReference type="NCBI Taxonomy" id="168488"/>
    <lineage>
        <taxon>Eukaryota</taxon>
        <taxon>Viridiplantae</taxon>
        <taxon>Streptophyta</taxon>
        <taxon>Embryophyta</taxon>
        <taxon>Tracheophyta</taxon>
        <taxon>Spermatophyta</taxon>
        <taxon>Magnoliopsida</taxon>
        <taxon>eudicotyledons</taxon>
        <taxon>Gunneridae</taxon>
        <taxon>Pentapetalae</taxon>
        <taxon>asterids</taxon>
        <taxon>lamiids</taxon>
        <taxon>Lamiales</taxon>
        <taxon>Scrophulariaceae</taxon>
        <taxon>Buddlejeae</taxon>
        <taxon>Buddleja</taxon>
    </lineage>
</organism>